<proteinExistence type="predicted"/>
<keyword evidence="6 14" id="KW-0418">Kinase</keyword>
<dbReference type="InterPro" id="IPR003594">
    <property type="entry name" value="HATPase_dom"/>
</dbReference>
<feature type="domain" description="Signal transduction histidine kinase subgroup 3 dimerisation and phosphoacceptor" evidence="12">
    <location>
        <begin position="252"/>
        <end position="316"/>
    </location>
</feature>
<comment type="catalytic activity">
    <reaction evidence="1">
        <text>ATP + protein L-histidine = ADP + protein N-phospho-L-histidine.</text>
        <dbReference type="EC" id="2.7.13.3"/>
    </reaction>
</comment>
<keyword evidence="8" id="KW-0902">Two-component regulatory system</keyword>
<evidence type="ECO:0000256" key="3">
    <source>
        <dbReference type="ARBA" id="ARBA00022553"/>
    </source>
</evidence>
<dbReference type="Pfam" id="PF02518">
    <property type="entry name" value="HATPase_c"/>
    <property type="match status" value="1"/>
</dbReference>
<dbReference type="RefSeq" id="WP_121484167.1">
    <property type="nucleotide sequence ID" value="NZ_QQXL01000001.1"/>
</dbReference>
<evidence type="ECO:0000259" key="11">
    <source>
        <dbReference type="Pfam" id="PF02518"/>
    </source>
</evidence>
<reference evidence="14 15" key="1">
    <citation type="submission" date="2018-07" db="EMBL/GenBank/DDBJ databases">
        <title>Arthrobacter sp. nov., isolated from raw cow's milk with high bacterial count.</title>
        <authorList>
            <person name="Hahne J."/>
            <person name="Isele D."/>
            <person name="Lipski A."/>
        </authorList>
    </citation>
    <scope>NUCLEOTIDE SEQUENCE [LARGE SCALE GENOMIC DNA]</scope>
    <source>
        <strain evidence="14 15">JZ R-183</strain>
    </source>
</reference>
<evidence type="ECO:0000256" key="9">
    <source>
        <dbReference type="SAM" id="MobiDB-lite"/>
    </source>
</evidence>
<keyword evidence="7" id="KW-0067">ATP-binding</keyword>
<dbReference type="GO" id="GO:0005524">
    <property type="term" value="F:ATP binding"/>
    <property type="evidence" value="ECO:0007669"/>
    <property type="project" value="UniProtKB-KW"/>
</dbReference>
<dbReference type="Pfam" id="PF07730">
    <property type="entry name" value="HisKA_3"/>
    <property type="match status" value="1"/>
</dbReference>
<dbReference type="PANTHER" id="PTHR24421">
    <property type="entry name" value="NITRATE/NITRITE SENSOR PROTEIN NARX-RELATED"/>
    <property type="match status" value="1"/>
</dbReference>
<dbReference type="Pfam" id="PF13796">
    <property type="entry name" value="Sensor"/>
    <property type="match status" value="1"/>
</dbReference>
<gene>
    <name evidence="14" type="ORF">DWQ67_03505</name>
</gene>
<dbReference type="EMBL" id="QQXL01000001">
    <property type="protein sequence ID" value="RKW71906.1"/>
    <property type="molecule type" value="Genomic_DNA"/>
</dbReference>
<dbReference type="InterPro" id="IPR025828">
    <property type="entry name" value="Put_sensor_dom"/>
</dbReference>
<feature type="region of interest" description="Disordered" evidence="9">
    <location>
        <begin position="1"/>
        <end position="25"/>
    </location>
</feature>
<feature type="domain" description="Putative sensor" evidence="13">
    <location>
        <begin position="40"/>
        <end position="218"/>
    </location>
</feature>
<feature type="transmembrane region" description="Helical" evidence="10">
    <location>
        <begin position="37"/>
        <end position="70"/>
    </location>
</feature>
<evidence type="ECO:0000256" key="10">
    <source>
        <dbReference type="SAM" id="Phobius"/>
    </source>
</evidence>
<evidence type="ECO:0000256" key="2">
    <source>
        <dbReference type="ARBA" id="ARBA00012438"/>
    </source>
</evidence>
<protein>
    <recommendedName>
        <fullName evidence="2">histidine kinase</fullName>
        <ecNumber evidence="2">2.7.13.3</ecNumber>
    </recommendedName>
</protein>
<feature type="transmembrane region" description="Helical" evidence="10">
    <location>
        <begin position="131"/>
        <end position="153"/>
    </location>
</feature>
<keyword evidence="10" id="KW-0812">Transmembrane</keyword>
<dbReference type="PANTHER" id="PTHR24421:SF10">
    <property type="entry name" value="NITRATE_NITRITE SENSOR PROTEIN NARQ"/>
    <property type="match status" value="1"/>
</dbReference>
<organism evidence="14 15">
    <name type="scientific">Galactobacter caseinivorans</name>
    <dbReference type="NCBI Taxonomy" id="2676123"/>
    <lineage>
        <taxon>Bacteria</taxon>
        <taxon>Bacillati</taxon>
        <taxon>Actinomycetota</taxon>
        <taxon>Actinomycetes</taxon>
        <taxon>Micrococcales</taxon>
        <taxon>Micrococcaceae</taxon>
        <taxon>Galactobacter</taxon>
    </lineage>
</organism>
<dbReference type="GO" id="GO:0016020">
    <property type="term" value="C:membrane"/>
    <property type="evidence" value="ECO:0007669"/>
    <property type="project" value="InterPro"/>
</dbReference>
<keyword evidence="3" id="KW-0597">Phosphoprotein</keyword>
<dbReference type="Gene3D" id="3.30.565.10">
    <property type="entry name" value="Histidine kinase-like ATPase, C-terminal domain"/>
    <property type="match status" value="1"/>
</dbReference>
<keyword evidence="4" id="KW-0808">Transferase</keyword>
<evidence type="ECO:0000313" key="15">
    <source>
        <dbReference type="Proteomes" id="UP000273119"/>
    </source>
</evidence>
<keyword evidence="5" id="KW-0547">Nucleotide-binding</keyword>
<accession>A0A496PN66</accession>
<dbReference type="Proteomes" id="UP000273119">
    <property type="component" value="Unassembled WGS sequence"/>
</dbReference>
<evidence type="ECO:0000256" key="5">
    <source>
        <dbReference type="ARBA" id="ARBA00022741"/>
    </source>
</evidence>
<dbReference type="CDD" id="cd16917">
    <property type="entry name" value="HATPase_UhpB-NarQ-NarX-like"/>
    <property type="match status" value="1"/>
</dbReference>
<comment type="caution">
    <text evidence="14">The sequence shown here is derived from an EMBL/GenBank/DDBJ whole genome shotgun (WGS) entry which is preliminary data.</text>
</comment>
<dbReference type="InterPro" id="IPR050482">
    <property type="entry name" value="Sensor_HK_TwoCompSys"/>
</dbReference>
<dbReference type="Gene3D" id="1.20.5.1930">
    <property type="match status" value="1"/>
</dbReference>
<evidence type="ECO:0000256" key="7">
    <source>
        <dbReference type="ARBA" id="ARBA00022840"/>
    </source>
</evidence>
<sequence length="443" mass="48312">MHPPLTDPLSQEATPMTLPIPGEQEPVRRTRNPFVQIWRGLILALLAFWEIALLSWAIIVAALCLIWIGVPLVKPTAALVHRTAHLQRTLAYRWNGVAVPERYEPAAGPAGWFGSLRVLRSFSDPTVVRDWVWILTDAILGMALGLFAIAAFAQGLWQIILSLAYDAWRVEGWDSWISWIYVGWPNASLLLAISGAAYLVLALLLAGALTLLHAHWTRFSLATRDTERLHRRLQQLSSTRSDAAELQQEEIRRIERDLHDGAQARLVGLGITLTRAERLLAEDPQAATLLLSQAKQESVGALDELRGLVRGILPPVLADRGLLEALRALAVTLPVPVSVEASAPFSAVVIPAPIESAAYFAGAELLSNAMKHADAQRVDLRLDATMGYLRLSVEDDGVGWDGREGGGISGLRRRLAGFDGTLTFSRTGAGGTRATVDVPLADF</sequence>
<name>A0A496PN66_9MICC</name>
<dbReference type="SUPFAM" id="SSF55874">
    <property type="entry name" value="ATPase domain of HSP90 chaperone/DNA topoisomerase II/histidine kinase"/>
    <property type="match status" value="1"/>
</dbReference>
<feature type="transmembrane region" description="Helical" evidence="10">
    <location>
        <begin position="189"/>
        <end position="216"/>
    </location>
</feature>
<dbReference type="GO" id="GO:0046983">
    <property type="term" value="F:protein dimerization activity"/>
    <property type="evidence" value="ECO:0007669"/>
    <property type="project" value="InterPro"/>
</dbReference>
<dbReference type="InterPro" id="IPR036890">
    <property type="entry name" value="HATPase_C_sf"/>
</dbReference>
<evidence type="ECO:0000256" key="1">
    <source>
        <dbReference type="ARBA" id="ARBA00000085"/>
    </source>
</evidence>
<keyword evidence="10" id="KW-0472">Membrane</keyword>
<dbReference type="InterPro" id="IPR011712">
    <property type="entry name" value="Sig_transdc_His_kin_sub3_dim/P"/>
</dbReference>
<keyword evidence="15" id="KW-1185">Reference proteome</keyword>
<evidence type="ECO:0000256" key="8">
    <source>
        <dbReference type="ARBA" id="ARBA00023012"/>
    </source>
</evidence>
<dbReference type="GO" id="GO:0000155">
    <property type="term" value="F:phosphorelay sensor kinase activity"/>
    <property type="evidence" value="ECO:0007669"/>
    <property type="project" value="InterPro"/>
</dbReference>
<evidence type="ECO:0000259" key="13">
    <source>
        <dbReference type="Pfam" id="PF13796"/>
    </source>
</evidence>
<evidence type="ECO:0000256" key="4">
    <source>
        <dbReference type="ARBA" id="ARBA00022679"/>
    </source>
</evidence>
<dbReference type="EC" id="2.7.13.3" evidence="2"/>
<evidence type="ECO:0000256" key="6">
    <source>
        <dbReference type="ARBA" id="ARBA00022777"/>
    </source>
</evidence>
<dbReference type="AlphaFoldDB" id="A0A496PN66"/>
<feature type="domain" description="Histidine kinase/HSP90-like ATPase" evidence="11">
    <location>
        <begin position="363"/>
        <end position="441"/>
    </location>
</feature>
<evidence type="ECO:0000313" key="14">
    <source>
        <dbReference type="EMBL" id="RKW71906.1"/>
    </source>
</evidence>
<keyword evidence="10" id="KW-1133">Transmembrane helix</keyword>
<evidence type="ECO:0000259" key="12">
    <source>
        <dbReference type="Pfam" id="PF07730"/>
    </source>
</evidence>